<dbReference type="Pfam" id="PF01841">
    <property type="entry name" value="Transglut_core"/>
    <property type="match status" value="1"/>
</dbReference>
<proteinExistence type="predicted"/>
<dbReference type="Gene3D" id="2.60.40.3140">
    <property type="match status" value="1"/>
</dbReference>
<dbReference type="InterPro" id="IPR002931">
    <property type="entry name" value="Transglutaminase-like"/>
</dbReference>
<keyword evidence="3" id="KW-1185">Reference proteome</keyword>
<dbReference type="Gene3D" id="3.10.620.30">
    <property type="match status" value="1"/>
</dbReference>
<reference evidence="2 3" key="1">
    <citation type="submission" date="2018-01" db="EMBL/GenBank/DDBJ databases">
        <title>The draft genome of Hanstruepera neustonica JCM19743.</title>
        <authorList>
            <person name="He R.-H."/>
            <person name="Du Z.-J."/>
        </authorList>
    </citation>
    <scope>NUCLEOTIDE SEQUENCE [LARGE SCALE GENOMIC DNA]</scope>
    <source>
        <strain evidence="2 3">JCM19743</strain>
    </source>
</reference>
<organism evidence="2 3">
    <name type="scientific">Hanstruepera neustonica</name>
    <dbReference type="NCBI Taxonomy" id="1445657"/>
    <lineage>
        <taxon>Bacteria</taxon>
        <taxon>Pseudomonadati</taxon>
        <taxon>Bacteroidota</taxon>
        <taxon>Flavobacteriia</taxon>
        <taxon>Flavobacteriales</taxon>
        <taxon>Flavobacteriaceae</taxon>
        <taxon>Hanstruepera</taxon>
    </lineage>
</organism>
<gene>
    <name evidence="2" type="ORF">C1T31_06190</name>
</gene>
<dbReference type="Gene3D" id="2.60.120.1130">
    <property type="match status" value="1"/>
</dbReference>
<protein>
    <recommendedName>
        <fullName evidence="1">Transglutaminase-like domain-containing protein</fullName>
    </recommendedName>
</protein>
<dbReference type="AlphaFoldDB" id="A0A2K1E0W9"/>
<dbReference type="Proteomes" id="UP000236641">
    <property type="component" value="Unassembled WGS sequence"/>
</dbReference>
<comment type="caution">
    <text evidence="2">The sequence shown here is derived from an EMBL/GenBank/DDBJ whole genome shotgun (WGS) entry which is preliminary data.</text>
</comment>
<dbReference type="RefSeq" id="WP_103051607.1">
    <property type="nucleotide sequence ID" value="NZ_POWF01000002.1"/>
</dbReference>
<feature type="domain" description="Transglutaminase-like" evidence="1">
    <location>
        <begin position="318"/>
        <end position="391"/>
    </location>
</feature>
<evidence type="ECO:0000259" key="1">
    <source>
        <dbReference type="Pfam" id="PF01841"/>
    </source>
</evidence>
<dbReference type="OrthoDB" id="98874at2"/>
<accession>A0A2K1E0W9</accession>
<sequence length="668" mass="76999">MKYTLTILLFITIHISFAQNFKFGKVSKEELSEKVHPLDSSAHAAVLYKSYKVYFDYRENEGFVQVNEITERIKIYDKDGYDYATHQVRLYDESATKKQELKGLKAYTYYLDGGKVEKDKLKNESIFEEKVNDYWATTKFTMPSINDGVVIEYEYRIESPFYGIEDIILQYNVPINVLEVDVRTPEYFVFNKLLNPKSTFYPNLEENSVSRTEIRKGSRSDFEQAGVNRSSADWQFQENIVMINANNVPALKLEPYTDNINNYRAKLIMEYAYFKGPNGQSEIYATDWDQVVKRIYDSESFGGQLQKTNYFEDDLNAILQGVSDPMEKAFKIYSFVKSKVKQNDFVGYSSDQGVKQAYKTGEGNVADINLMLVAMLRYAGLNANPVLLSTRSNGIPIVATRKGFNYVIAAIEVPDGLIMLDATDANATANILPTHTLNWQGRIVREHGSSAWVNLLPSMSSKEITSINAKLNTDLSVDGKVRTLFSNYLAYNFRDDYKGLDEESHIARLEKNKGNIEISNLEFTNQYEVEKPITYSYDYHVENEVEEIGDKLYFSPMLFFTPKENIFKQENRSYPIDFIFPISEKYTVNVMLPEGYVVESLPESSKIEFNGREGEFSYLARENGSMLQFSINLDLNKSLILTNEYKQFKKFFEFVIEKETEKVVLKKG</sequence>
<dbReference type="EMBL" id="POWF01000002">
    <property type="protein sequence ID" value="PNQ73911.1"/>
    <property type="molecule type" value="Genomic_DNA"/>
</dbReference>
<evidence type="ECO:0000313" key="2">
    <source>
        <dbReference type="EMBL" id="PNQ73911.1"/>
    </source>
</evidence>
<name>A0A2K1E0W9_9FLAO</name>
<evidence type="ECO:0000313" key="3">
    <source>
        <dbReference type="Proteomes" id="UP000236641"/>
    </source>
</evidence>